<reference evidence="1" key="1">
    <citation type="submission" date="2022-07" db="EMBL/GenBank/DDBJ databases">
        <title>Phylogenomic reconstructions and comparative analyses of Kickxellomycotina fungi.</title>
        <authorList>
            <person name="Reynolds N.K."/>
            <person name="Stajich J.E."/>
            <person name="Barry K."/>
            <person name="Grigoriev I.V."/>
            <person name="Crous P."/>
            <person name="Smith M.E."/>
        </authorList>
    </citation>
    <scope>NUCLEOTIDE SEQUENCE</scope>
    <source>
        <strain evidence="1">Benny 63K</strain>
    </source>
</reference>
<organism evidence="1 2">
    <name type="scientific">Kickxella alabastrina</name>
    <dbReference type="NCBI Taxonomy" id="61397"/>
    <lineage>
        <taxon>Eukaryota</taxon>
        <taxon>Fungi</taxon>
        <taxon>Fungi incertae sedis</taxon>
        <taxon>Zoopagomycota</taxon>
        <taxon>Kickxellomycotina</taxon>
        <taxon>Kickxellomycetes</taxon>
        <taxon>Kickxellales</taxon>
        <taxon>Kickxellaceae</taxon>
        <taxon>Kickxella</taxon>
    </lineage>
</organism>
<dbReference type="Proteomes" id="UP001150581">
    <property type="component" value="Unassembled WGS sequence"/>
</dbReference>
<protein>
    <submittedName>
        <fullName evidence="1">Uncharacterized protein</fullName>
    </submittedName>
</protein>
<sequence>DDYPSDTSSVAKSPRASMAIASPAPLLSLADKTPHVMRATELQEAVPMAAGHRRSSMVGALPATSPVAMHQGTALKRRATATTATGLRMPPLAIQRQGQTFLTPPMPPPTSAQSYTPGRPEGRDPERYRRRVEMMRAEAGSSWLRAFAELQSQSPAPAAGAGAVLCESNCGSERTVESPAAVSRSSSPERVSAGANPNASALDTQLPSFLFPRRRNAATGAGAGASRKKDVARLPHYTEPEPECASASAAGSGSVAGSVPAEVIVERVVADTAEADAEALSGKEEDNDNGKMGEEGALPAISELQRILKSDATARVVAEDISVVRYQCVPLTMESDSGRAVQRVECGMRTVIVTSAEVIELDVSGARTAATTPLKAIVRVAASAEEAVMLVEAKGDRFDSPAWTEYAFTDDLFLAIDLAAKDSAERGLEAHVYKQAECLRCGWRGFIDREYRIFDKLLGCVGSGSTLTDEFVAVESSPIAELQCPECGRSYLREFYAADEDPAATPIAANDGSCGDGGGGGSNGSDDVWRQALRSRRPKTAAVADKPTDRDHMAAAAAAAAEHRAQCVREARRLAAADVGRMGAAAQPGSLAFGEATNAVRLFLELSVFGAEGERLMRWVPAGLVRQMQPLVPASFSSSGSANANAGAASASALTPGLAEKSVAPSKWGLASFLGGGGGSSASPSDSKTLASAVSSQSQKDKNLAAAHQSAADAAALEPALCEQAVFLALSSHALYVFSPTWAALDSTSLPLRSEIELQPERYLALVFTLPLTELGRIDIGPNRQYLALHSALLSISEDSPVLVHWVSAPLQKLLTPALHPAYPRKGFIESSSLSQEFVSVQNRARSPFSGSAGGDKGGSTAAGGLALAASSCVLMIRDRLACSDLLDALVEIGYETRVLDSGAGAGSGRLRAINHDVEWAMHHLVQQVFLRPDTFSDLDDEHKDMEPVPGPAPAAVGVELVCQDRLRTLRTLHRELLRSPNSQQPGSLVDAASGDNVIVDKVTYEFLQLYFCVGLSPVNPSSSSLQGIQPVTLVGSPQFVYLVRERVDVWPPPVPDMNLVYRHLQRVEPPTIVTSDPDTYDPKVLAKELLARKSNATSAGSAMSARSALNGCAGMEEATAAAVMVDPLLDQLVASGVSQYDRVLRARPVADLRRIVLVNYPVAVLPRPLGQQQQKQQRSPVDPPNGSAASAVAAGQGDGDEEVLGCVGTSWHAMLRIEFATVERAEDANVSDAAENLKEQDVSGWCVWFATLASAQECAESLQVLAASSKVTGLEFYEA</sequence>
<keyword evidence="2" id="KW-1185">Reference proteome</keyword>
<accession>A0ACC1I471</accession>
<dbReference type="EMBL" id="JANBPG010002091">
    <property type="protein sequence ID" value="KAJ1887075.1"/>
    <property type="molecule type" value="Genomic_DNA"/>
</dbReference>
<feature type="non-terminal residue" evidence="1">
    <location>
        <position position="1"/>
    </location>
</feature>
<name>A0ACC1I471_9FUNG</name>
<proteinExistence type="predicted"/>
<gene>
    <name evidence="1" type="ORF">LPJ66_009307</name>
</gene>
<comment type="caution">
    <text evidence="1">The sequence shown here is derived from an EMBL/GenBank/DDBJ whole genome shotgun (WGS) entry which is preliminary data.</text>
</comment>
<evidence type="ECO:0000313" key="1">
    <source>
        <dbReference type="EMBL" id="KAJ1887075.1"/>
    </source>
</evidence>
<evidence type="ECO:0000313" key="2">
    <source>
        <dbReference type="Proteomes" id="UP001150581"/>
    </source>
</evidence>